<protein>
    <submittedName>
        <fullName evidence="2">Uncharacterized protein</fullName>
    </submittedName>
</protein>
<dbReference type="STRING" id="490629.SAMN05216266_11743"/>
<organism evidence="2 3">
    <name type="scientific">Amycolatopsis marina</name>
    <dbReference type="NCBI Taxonomy" id="490629"/>
    <lineage>
        <taxon>Bacteria</taxon>
        <taxon>Bacillati</taxon>
        <taxon>Actinomycetota</taxon>
        <taxon>Actinomycetes</taxon>
        <taxon>Pseudonocardiales</taxon>
        <taxon>Pseudonocardiaceae</taxon>
        <taxon>Amycolatopsis</taxon>
    </lineage>
</organism>
<evidence type="ECO:0000256" key="1">
    <source>
        <dbReference type="SAM" id="Phobius"/>
    </source>
</evidence>
<feature type="transmembrane region" description="Helical" evidence="1">
    <location>
        <begin position="86"/>
        <end position="107"/>
    </location>
</feature>
<evidence type="ECO:0000313" key="2">
    <source>
        <dbReference type="EMBL" id="SFB53444.1"/>
    </source>
</evidence>
<keyword evidence="1" id="KW-0472">Membrane</keyword>
<proteinExistence type="predicted"/>
<dbReference type="Proteomes" id="UP000243799">
    <property type="component" value="Unassembled WGS sequence"/>
</dbReference>
<feature type="transmembrane region" description="Helical" evidence="1">
    <location>
        <begin position="31"/>
        <end position="49"/>
    </location>
</feature>
<dbReference type="OrthoDB" id="9836325at2"/>
<feature type="transmembrane region" description="Helical" evidence="1">
    <location>
        <begin position="55"/>
        <end position="74"/>
    </location>
</feature>
<name>A0A1I1BSM1_9PSEU</name>
<dbReference type="EMBL" id="FOKG01000017">
    <property type="protein sequence ID" value="SFB53444.1"/>
    <property type="molecule type" value="Genomic_DNA"/>
</dbReference>
<dbReference type="RefSeq" id="WP_091675916.1">
    <property type="nucleotide sequence ID" value="NZ_FOKG01000017.1"/>
</dbReference>
<gene>
    <name evidence="2" type="ORF">SAMN05216266_11743</name>
</gene>
<sequence>MVIRSRVGPVAQSDIRPPMSRGIDLVASGRGIWRGFVVLVIGALLQPIAAAVAPVAGATFLLITAIVAFAIAGFRTGDALSPILHGAVTAVGSYVLVLPLVFITSGLVWPQQVLATVGVAVAAGGFAGFAGHLVHARRKQGGRE</sequence>
<accession>A0A1I1BSM1</accession>
<keyword evidence="1" id="KW-0812">Transmembrane</keyword>
<keyword evidence="3" id="KW-1185">Reference proteome</keyword>
<feature type="transmembrane region" description="Helical" evidence="1">
    <location>
        <begin position="113"/>
        <end position="134"/>
    </location>
</feature>
<dbReference type="AlphaFoldDB" id="A0A1I1BSM1"/>
<reference evidence="3" key="1">
    <citation type="submission" date="2016-10" db="EMBL/GenBank/DDBJ databases">
        <authorList>
            <person name="Varghese N."/>
            <person name="Submissions S."/>
        </authorList>
    </citation>
    <scope>NUCLEOTIDE SEQUENCE [LARGE SCALE GENOMIC DNA]</scope>
    <source>
        <strain evidence="3">CGMCC 4.3568</strain>
    </source>
</reference>
<evidence type="ECO:0000313" key="3">
    <source>
        <dbReference type="Proteomes" id="UP000243799"/>
    </source>
</evidence>
<keyword evidence="1" id="KW-1133">Transmembrane helix</keyword>